<name>A0AAJ2KSW1_ALKPS</name>
<dbReference type="PANTHER" id="PTHR43415">
    <property type="entry name" value="SPERMIDINE N(1)-ACETYLTRANSFERASE"/>
    <property type="match status" value="1"/>
</dbReference>
<dbReference type="Gene3D" id="3.40.630.30">
    <property type="match status" value="1"/>
</dbReference>
<dbReference type="InterPro" id="IPR000182">
    <property type="entry name" value="GNAT_dom"/>
</dbReference>
<feature type="domain" description="N-acetyltransferase" evidence="1">
    <location>
        <begin position="20"/>
        <end position="181"/>
    </location>
</feature>
<dbReference type="PROSITE" id="PS51186">
    <property type="entry name" value="GNAT"/>
    <property type="match status" value="1"/>
</dbReference>
<gene>
    <name evidence="2" type="ORF">RYX45_02970</name>
</gene>
<organism evidence="2 3">
    <name type="scientific">Alkalihalophilus pseudofirmus</name>
    <name type="common">Bacillus pseudofirmus</name>
    <dbReference type="NCBI Taxonomy" id="79885"/>
    <lineage>
        <taxon>Bacteria</taxon>
        <taxon>Bacillati</taxon>
        <taxon>Bacillota</taxon>
        <taxon>Bacilli</taxon>
        <taxon>Bacillales</taxon>
        <taxon>Bacillaceae</taxon>
        <taxon>Alkalihalophilus</taxon>
    </lineage>
</organism>
<dbReference type="RefSeq" id="WP_083633523.1">
    <property type="nucleotide sequence ID" value="NZ_CP117835.1"/>
</dbReference>
<accession>A0AAJ2KSW1</accession>
<comment type="caution">
    <text evidence="2">The sequence shown here is derived from an EMBL/GenBank/DDBJ whole genome shotgun (WGS) entry which is preliminary data.</text>
</comment>
<reference evidence="2" key="1">
    <citation type="submission" date="2023-10" db="EMBL/GenBank/DDBJ databases">
        <title>Screening of Alkalihalophilus pseudofirmusBZ-TG-HK211 and Its Alleviation of Salt Stress on Rapeseed Growth.</title>
        <authorList>
            <person name="Zhao B."/>
            <person name="Guo T."/>
        </authorList>
    </citation>
    <scope>NUCLEOTIDE SEQUENCE</scope>
    <source>
        <strain evidence="2">BZ-TG-HK211</strain>
    </source>
</reference>
<dbReference type="EMBL" id="JAWJAY010000001">
    <property type="protein sequence ID" value="MDV2884124.1"/>
    <property type="molecule type" value="Genomic_DNA"/>
</dbReference>
<sequence length="192" mass="22236">MVVAQEPLIMTFTAKDDTDVTLRPVQKSDAYDIITSVASIIKEGTYIQKERPRTLDEEHQFIEEMKANDNMYIVVEVNGAARGIARVVRGELEMKKHTGLFRTWLHEDAQGKGIGKKVMEYTFEWCRMHNLHKLCLTVFASNEIAITLYKKYGFVIEGTQKEQAYLNGQYDDELFMAYFFNDQKNNMTKEQG</sequence>
<keyword evidence="2" id="KW-0808">Transferase</keyword>
<dbReference type="CDD" id="cd04301">
    <property type="entry name" value="NAT_SF"/>
    <property type="match status" value="1"/>
</dbReference>
<dbReference type="AlphaFoldDB" id="A0AAJ2KSW1"/>
<dbReference type="SUPFAM" id="SSF55729">
    <property type="entry name" value="Acyl-CoA N-acyltransferases (Nat)"/>
    <property type="match status" value="1"/>
</dbReference>
<evidence type="ECO:0000313" key="3">
    <source>
        <dbReference type="Proteomes" id="UP001285636"/>
    </source>
</evidence>
<dbReference type="InterPro" id="IPR016181">
    <property type="entry name" value="Acyl_CoA_acyltransferase"/>
</dbReference>
<proteinExistence type="predicted"/>
<dbReference type="EC" id="2.-.-.-" evidence="2"/>
<protein>
    <submittedName>
        <fullName evidence="2">GNAT family protein</fullName>
        <ecNumber evidence="2">2.-.-.-</ecNumber>
    </submittedName>
</protein>
<evidence type="ECO:0000259" key="1">
    <source>
        <dbReference type="PROSITE" id="PS51186"/>
    </source>
</evidence>
<dbReference type="GO" id="GO:0016747">
    <property type="term" value="F:acyltransferase activity, transferring groups other than amino-acyl groups"/>
    <property type="evidence" value="ECO:0007669"/>
    <property type="project" value="InterPro"/>
</dbReference>
<dbReference type="Pfam" id="PF00583">
    <property type="entry name" value="Acetyltransf_1"/>
    <property type="match status" value="1"/>
</dbReference>
<dbReference type="PANTHER" id="PTHR43415:SF3">
    <property type="entry name" value="GNAT-FAMILY ACETYLTRANSFERASE"/>
    <property type="match status" value="1"/>
</dbReference>
<dbReference type="Proteomes" id="UP001285636">
    <property type="component" value="Unassembled WGS sequence"/>
</dbReference>
<evidence type="ECO:0000313" key="2">
    <source>
        <dbReference type="EMBL" id="MDV2884124.1"/>
    </source>
</evidence>